<accession>A0A0N4VQ59</accession>
<dbReference type="AlphaFoldDB" id="A0A0N4VQ59"/>
<protein>
    <submittedName>
        <fullName evidence="2 4">Uncharacterized protein</fullName>
    </submittedName>
</protein>
<feature type="region of interest" description="Disordered" evidence="1">
    <location>
        <begin position="1"/>
        <end position="34"/>
    </location>
</feature>
<keyword evidence="3" id="KW-1185">Reference proteome</keyword>
<dbReference type="EMBL" id="UXUI01014094">
    <property type="protein sequence ID" value="VDD97554.1"/>
    <property type="molecule type" value="Genomic_DNA"/>
</dbReference>
<evidence type="ECO:0000313" key="4">
    <source>
        <dbReference type="WBParaSite" id="EVEC_0001315101-mRNA-1"/>
    </source>
</evidence>
<dbReference type="WBParaSite" id="EVEC_0001315101-mRNA-1">
    <property type="protein sequence ID" value="EVEC_0001315101-mRNA-1"/>
    <property type="gene ID" value="EVEC_0001315101"/>
</dbReference>
<feature type="compositionally biased region" description="Basic and acidic residues" evidence="1">
    <location>
        <begin position="17"/>
        <end position="34"/>
    </location>
</feature>
<evidence type="ECO:0000313" key="2">
    <source>
        <dbReference type="EMBL" id="VDD97554.1"/>
    </source>
</evidence>
<sequence length="69" mass="7870">MGIEKTKLHGMASGAERASRGQDEEEQRNEKERRARFGVVAVIPQTMLIHNRINANSNLGKKMKKNFNF</sequence>
<organism evidence="4">
    <name type="scientific">Enterobius vermicularis</name>
    <name type="common">Human pinworm</name>
    <dbReference type="NCBI Taxonomy" id="51028"/>
    <lineage>
        <taxon>Eukaryota</taxon>
        <taxon>Metazoa</taxon>
        <taxon>Ecdysozoa</taxon>
        <taxon>Nematoda</taxon>
        <taxon>Chromadorea</taxon>
        <taxon>Rhabditida</taxon>
        <taxon>Spirurina</taxon>
        <taxon>Oxyuridomorpha</taxon>
        <taxon>Oxyuroidea</taxon>
        <taxon>Oxyuridae</taxon>
        <taxon>Enterobius</taxon>
    </lineage>
</organism>
<reference evidence="2 3" key="2">
    <citation type="submission" date="2018-10" db="EMBL/GenBank/DDBJ databases">
        <authorList>
            <consortium name="Pathogen Informatics"/>
        </authorList>
    </citation>
    <scope>NUCLEOTIDE SEQUENCE [LARGE SCALE GENOMIC DNA]</scope>
</reference>
<reference evidence="4" key="1">
    <citation type="submission" date="2017-02" db="UniProtKB">
        <authorList>
            <consortium name="WormBaseParasite"/>
        </authorList>
    </citation>
    <scope>IDENTIFICATION</scope>
</reference>
<evidence type="ECO:0000313" key="3">
    <source>
        <dbReference type="Proteomes" id="UP000274131"/>
    </source>
</evidence>
<proteinExistence type="predicted"/>
<evidence type="ECO:0000256" key="1">
    <source>
        <dbReference type="SAM" id="MobiDB-lite"/>
    </source>
</evidence>
<name>A0A0N4VQ59_ENTVE</name>
<dbReference type="Proteomes" id="UP000274131">
    <property type="component" value="Unassembled WGS sequence"/>
</dbReference>
<gene>
    <name evidence="2" type="ORF">EVEC_LOCUS12305</name>
</gene>